<evidence type="ECO:0000256" key="2">
    <source>
        <dbReference type="ARBA" id="ARBA00022737"/>
    </source>
</evidence>
<feature type="zinc finger region" description="C3H1-type" evidence="4">
    <location>
        <begin position="27"/>
        <end position="53"/>
    </location>
</feature>
<keyword evidence="4" id="KW-0862">Zinc</keyword>
<dbReference type="InterPro" id="IPR001680">
    <property type="entry name" value="WD40_rpt"/>
</dbReference>
<accession>A0A4U6TCL2</accession>
<dbReference type="Gramene" id="TKV98242">
    <property type="protein sequence ID" value="TKV98242"/>
    <property type="gene ID" value="SEVIR_9G546200v2"/>
</dbReference>
<evidence type="ECO:0000259" key="6">
    <source>
        <dbReference type="PROSITE" id="PS50103"/>
    </source>
</evidence>
<dbReference type="EMBL" id="CM016560">
    <property type="protein sequence ID" value="TKV98242.1"/>
    <property type="molecule type" value="Genomic_DNA"/>
</dbReference>
<dbReference type="InterPro" id="IPR044715">
    <property type="entry name" value="WDR86-like"/>
</dbReference>
<evidence type="ECO:0000313" key="7">
    <source>
        <dbReference type="EMBL" id="TKV98242.1"/>
    </source>
</evidence>
<keyword evidence="2" id="KW-0677">Repeat</keyword>
<dbReference type="Gene3D" id="2.130.10.10">
    <property type="entry name" value="YVTN repeat-like/Quinoprotein amine dehydrogenase"/>
    <property type="match status" value="2"/>
</dbReference>
<organism evidence="7 8">
    <name type="scientific">Setaria viridis</name>
    <name type="common">Green bristlegrass</name>
    <name type="synonym">Setaria italica subsp. viridis</name>
    <dbReference type="NCBI Taxonomy" id="4556"/>
    <lineage>
        <taxon>Eukaryota</taxon>
        <taxon>Viridiplantae</taxon>
        <taxon>Streptophyta</taxon>
        <taxon>Embryophyta</taxon>
        <taxon>Tracheophyta</taxon>
        <taxon>Spermatophyta</taxon>
        <taxon>Magnoliopsida</taxon>
        <taxon>Liliopsida</taxon>
        <taxon>Poales</taxon>
        <taxon>Poaceae</taxon>
        <taxon>PACMAD clade</taxon>
        <taxon>Panicoideae</taxon>
        <taxon>Panicodae</taxon>
        <taxon>Paniceae</taxon>
        <taxon>Cenchrinae</taxon>
        <taxon>Setaria</taxon>
    </lineage>
</organism>
<dbReference type="AlphaFoldDB" id="A0A4U6TCL2"/>
<dbReference type="OMA" id="RSWHGHE"/>
<keyword evidence="8" id="KW-1185">Reference proteome</keyword>
<keyword evidence="4" id="KW-0863">Zinc-finger</keyword>
<evidence type="ECO:0000256" key="4">
    <source>
        <dbReference type="PROSITE-ProRule" id="PRU00723"/>
    </source>
</evidence>
<sequence length="416" mass="44667">MAAVHQRLSFPVAPPHPRRGSHGPRRDIPPQVCRYWKSGHCSRNPCRFLHADVPPPPARTAKKPSNTWVNPSCVAKPKLPVDAVPPPPSVLPPKRLCGGEELAGWCVGDGFRGVAQLKGHAKAVTGVAVPEGSGKLFSGSMDGTVRVWDGSTGQCVHVAPMQEGEVASLVSVGPWVVVGVRGAVKALHTGTGKELLLRGPAASTLVTALLVEDDEHLFAGTEDGVIYMWRMNQAQQCLDEVAAFRGHEKAVASLAQGKGRLNTGSADGSIRAWDLESRRCVCTLAAHASAVIALLCWEQFLLSSSDDGTVMVWRAKPDRDDLDLEVHYVHSEGERVAAIDGTYDPDKKPVLMVSRGDGVVRVYDLPSMKNRGQIRCSGEARTVYLRSPGVVFTGDASGEVRVVKWTPRAEAEALII</sequence>
<dbReference type="PROSITE" id="PS50103">
    <property type="entry name" value="ZF_C3H1"/>
    <property type="match status" value="1"/>
</dbReference>
<dbReference type="Pfam" id="PF00400">
    <property type="entry name" value="WD40"/>
    <property type="match status" value="3"/>
</dbReference>
<dbReference type="InterPro" id="IPR015943">
    <property type="entry name" value="WD40/YVTN_repeat-like_dom_sf"/>
</dbReference>
<dbReference type="InterPro" id="IPR020472">
    <property type="entry name" value="WD40_PAC1"/>
</dbReference>
<evidence type="ECO:0000256" key="1">
    <source>
        <dbReference type="ARBA" id="ARBA00022574"/>
    </source>
</evidence>
<evidence type="ECO:0000256" key="3">
    <source>
        <dbReference type="PROSITE-ProRule" id="PRU00221"/>
    </source>
</evidence>
<feature type="domain" description="C3H1-type" evidence="6">
    <location>
        <begin position="27"/>
        <end position="53"/>
    </location>
</feature>
<proteinExistence type="predicted"/>
<protein>
    <recommendedName>
        <fullName evidence="6">C3H1-type domain-containing protein</fullName>
    </recommendedName>
</protein>
<dbReference type="PROSITE" id="PS50294">
    <property type="entry name" value="WD_REPEATS_REGION"/>
    <property type="match status" value="2"/>
</dbReference>
<reference evidence="7" key="1">
    <citation type="submission" date="2019-03" db="EMBL/GenBank/DDBJ databases">
        <title>WGS assembly of Setaria viridis.</title>
        <authorList>
            <person name="Huang P."/>
            <person name="Jenkins J."/>
            <person name="Grimwood J."/>
            <person name="Barry K."/>
            <person name="Healey A."/>
            <person name="Mamidi S."/>
            <person name="Sreedasyam A."/>
            <person name="Shu S."/>
            <person name="Feldman M."/>
            <person name="Wu J."/>
            <person name="Yu Y."/>
            <person name="Chen C."/>
            <person name="Johnson J."/>
            <person name="Rokhsar D."/>
            <person name="Baxter I."/>
            <person name="Schmutz J."/>
            <person name="Brutnell T."/>
            <person name="Kellogg E."/>
        </authorList>
    </citation>
    <scope>NUCLEOTIDE SEQUENCE [LARGE SCALE GENOMIC DNA]</scope>
</reference>
<feature type="repeat" description="WD" evidence="3">
    <location>
        <begin position="117"/>
        <end position="158"/>
    </location>
</feature>
<gene>
    <name evidence="7" type="ORF">SEVIR_9G546200v2</name>
</gene>
<name>A0A4U6TCL2_SETVI</name>
<dbReference type="InterPro" id="IPR036322">
    <property type="entry name" value="WD40_repeat_dom_sf"/>
</dbReference>
<dbReference type="PANTHER" id="PTHR44489:SF1">
    <property type="entry name" value="ZINC FINGER CCCH DOMAIN-CONTAINING PROTEIN 63"/>
    <property type="match status" value="1"/>
</dbReference>
<dbReference type="InterPro" id="IPR000571">
    <property type="entry name" value="Znf_CCCH"/>
</dbReference>
<dbReference type="PROSITE" id="PS50082">
    <property type="entry name" value="WD_REPEATS_2"/>
    <property type="match status" value="2"/>
</dbReference>
<keyword evidence="1 3" id="KW-0853">WD repeat</keyword>
<evidence type="ECO:0000313" key="8">
    <source>
        <dbReference type="Proteomes" id="UP000298652"/>
    </source>
</evidence>
<feature type="region of interest" description="Disordered" evidence="5">
    <location>
        <begin position="1"/>
        <end position="27"/>
    </location>
</feature>
<feature type="repeat" description="WD" evidence="3">
    <location>
        <begin position="244"/>
        <end position="283"/>
    </location>
</feature>
<dbReference type="PRINTS" id="PR00320">
    <property type="entry name" value="GPROTEINBRPT"/>
</dbReference>
<keyword evidence="4" id="KW-0479">Metal-binding</keyword>
<dbReference type="SMART" id="SM00320">
    <property type="entry name" value="WD40"/>
    <property type="match status" value="5"/>
</dbReference>
<dbReference type="Proteomes" id="UP000298652">
    <property type="component" value="Chromosome 9"/>
</dbReference>
<dbReference type="PANTHER" id="PTHR44489">
    <property type="match status" value="1"/>
</dbReference>
<dbReference type="SUPFAM" id="SSF50978">
    <property type="entry name" value="WD40 repeat-like"/>
    <property type="match status" value="1"/>
</dbReference>
<dbReference type="GO" id="GO:0008270">
    <property type="term" value="F:zinc ion binding"/>
    <property type="evidence" value="ECO:0007669"/>
    <property type="project" value="UniProtKB-KW"/>
</dbReference>
<evidence type="ECO:0000256" key="5">
    <source>
        <dbReference type="SAM" id="MobiDB-lite"/>
    </source>
</evidence>